<dbReference type="AlphaFoldDB" id="A0A1I4HYX9"/>
<dbReference type="GO" id="GO:0016301">
    <property type="term" value="F:kinase activity"/>
    <property type="evidence" value="ECO:0007669"/>
    <property type="project" value="UniProtKB-KW"/>
</dbReference>
<feature type="compositionally biased region" description="Basic and acidic residues" evidence="2">
    <location>
        <begin position="908"/>
        <end position="923"/>
    </location>
</feature>
<proteinExistence type="predicted"/>
<keyword evidence="1" id="KW-0175">Coiled coil</keyword>
<feature type="domain" description="Pyruvate phosphate dikinase AMP/ATP-binding" evidence="4">
    <location>
        <begin position="24"/>
        <end position="324"/>
    </location>
</feature>
<dbReference type="InterPro" id="IPR013815">
    <property type="entry name" value="ATP_grasp_subdomain_1"/>
</dbReference>
<dbReference type="Pfam" id="PF01326">
    <property type="entry name" value="PPDK_N"/>
    <property type="match status" value="1"/>
</dbReference>
<keyword evidence="5" id="KW-0418">Kinase</keyword>
<dbReference type="InterPro" id="IPR002192">
    <property type="entry name" value="PPDK_AMP/ATP-bd"/>
</dbReference>
<evidence type="ECO:0000313" key="5">
    <source>
        <dbReference type="EMBL" id="SFL47037.1"/>
    </source>
</evidence>
<protein>
    <submittedName>
        <fullName evidence="5">Pyruvate, water dikinase</fullName>
    </submittedName>
</protein>
<dbReference type="SUPFAM" id="SSF56059">
    <property type="entry name" value="Glutathione synthetase ATP-binding domain-like"/>
    <property type="match status" value="1"/>
</dbReference>
<organism evidence="5 6">
    <name type="scientific">Halogranum rubrum</name>
    <dbReference type="NCBI Taxonomy" id="553466"/>
    <lineage>
        <taxon>Archaea</taxon>
        <taxon>Methanobacteriati</taxon>
        <taxon>Methanobacteriota</taxon>
        <taxon>Stenosarchaea group</taxon>
        <taxon>Halobacteria</taxon>
        <taxon>Halobacteriales</taxon>
        <taxon>Haloferacaceae</taxon>
    </lineage>
</organism>
<dbReference type="PANTHER" id="PTHR43615:SF1">
    <property type="entry name" value="PPDK_N DOMAIN-CONTAINING PROTEIN"/>
    <property type="match status" value="1"/>
</dbReference>
<dbReference type="InterPro" id="IPR008279">
    <property type="entry name" value="PEP-util_enz_mobile_dom"/>
</dbReference>
<dbReference type="InterPro" id="IPR051549">
    <property type="entry name" value="PEP_Utilizing_Enz"/>
</dbReference>
<dbReference type="InterPro" id="IPR036637">
    <property type="entry name" value="Phosphohistidine_dom_sf"/>
</dbReference>
<reference evidence="6" key="1">
    <citation type="submission" date="2016-10" db="EMBL/GenBank/DDBJ databases">
        <authorList>
            <person name="Varghese N."/>
            <person name="Submissions S."/>
        </authorList>
    </citation>
    <scope>NUCLEOTIDE SEQUENCE [LARGE SCALE GENOMIC DNA]</scope>
    <source>
        <strain evidence="6">CGMCC 1.7738</strain>
    </source>
</reference>
<evidence type="ECO:0000256" key="1">
    <source>
        <dbReference type="SAM" id="Coils"/>
    </source>
</evidence>
<dbReference type="Gene3D" id="3.30.470.20">
    <property type="entry name" value="ATP-grasp fold, B domain"/>
    <property type="match status" value="1"/>
</dbReference>
<dbReference type="RefSeq" id="WP_089871631.1">
    <property type="nucleotide sequence ID" value="NZ_FOTC01000006.1"/>
</dbReference>
<gene>
    <name evidence="5" type="ORF">SAMN04487950_3917</name>
</gene>
<keyword evidence="5" id="KW-0670">Pyruvate</keyword>
<dbReference type="GO" id="GO:0005524">
    <property type="term" value="F:ATP binding"/>
    <property type="evidence" value="ECO:0007669"/>
    <property type="project" value="InterPro"/>
</dbReference>
<feature type="region of interest" description="Disordered" evidence="2">
    <location>
        <begin position="901"/>
        <end position="923"/>
    </location>
</feature>
<evidence type="ECO:0000259" key="4">
    <source>
        <dbReference type="Pfam" id="PF01326"/>
    </source>
</evidence>
<dbReference type="PANTHER" id="PTHR43615">
    <property type="entry name" value="PHOSPHOENOLPYRUVATE SYNTHASE-RELATED"/>
    <property type="match status" value="1"/>
</dbReference>
<dbReference type="Pfam" id="PF00391">
    <property type="entry name" value="PEP-utilizers"/>
    <property type="match status" value="1"/>
</dbReference>
<feature type="coiled-coil region" evidence="1">
    <location>
        <begin position="642"/>
        <end position="673"/>
    </location>
</feature>
<keyword evidence="6" id="KW-1185">Reference proteome</keyword>
<keyword evidence="5" id="KW-0808">Transferase</keyword>
<dbReference type="Gene3D" id="3.30.1490.20">
    <property type="entry name" value="ATP-grasp fold, A domain"/>
    <property type="match status" value="1"/>
</dbReference>
<accession>A0A1I4HYX9</accession>
<feature type="region of interest" description="Disordered" evidence="2">
    <location>
        <begin position="776"/>
        <end position="801"/>
    </location>
</feature>
<dbReference type="Gene3D" id="3.50.30.10">
    <property type="entry name" value="Phosphohistidine domain"/>
    <property type="match status" value="1"/>
</dbReference>
<feature type="domain" description="PEP-utilising enzyme mobile" evidence="3">
    <location>
        <begin position="824"/>
        <end position="895"/>
    </location>
</feature>
<evidence type="ECO:0000256" key="2">
    <source>
        <dbReference type="SAM" id="MobiDB-lite"/>
    </source>
</evidence>
<evidence type="ECO:0000259" key="3">
    <source>
        <dbReference type="Pfam" id="PF00391"/>
    </source>
</evidence>
<name>A0A1I4HYX9_9EURY</name>
<dbReference type="SUPFAM" id="SSF52009">
    <property type="entry name" value="Phosphohistidine domain"/>
    <property type="match status" value="1"/>
</dbReference>
<evidence type="ECO:0000313" key="6">
    <source>
        <dbReference type="Proteomes" id="UP000199607"/>
    </source>
</evidence>
<sequence length="923" mass="99884">MQEDSNGSVVQWFRDLDAKEITVTGGKGANLATLTRAGLPVPQGFVITTAAYRDLIDSPAIQDAIARLDALDPGDTDALTAGAAELRSLIGYREFSADVEAAIIDAMTSFENTDSYAVRSSATAEDLPSASFAGQHETFLGVASNGIFDRVCDCMVSLFTDRAVTYRARNGIAHTDAEMAVVVQPMVDAVAAGVLFTADPTSGNRHVALIDASFGLGESIVAGDVTPDHALVDIRTDEIVEYTIGTKTVAIELHKDSTPDETDGTQRVELPPDRRESRVLTDDQLRTLVGLGERAETLLGAPQDVEWALTDDQFVLLQSRPITSLFPLPSPAPDDDRLHVYISMGHMQAMPEAMPPLVRDVWRTYTGNALSAAGLNASLSNPTVEAGGRIYIDVTSFLRDANTQAWLIERLAAVNELISAGLDEIVSRRPEEFESRGVTVSALPGYMATAGQVARLIGPAIPRIIWNLLSTLAGHGPTPNDGSWARLGELFIGEVTDDTTPESRARAVFEGIDFGRFLREVYPQISPLFLAFALGGWLTRTFPDHSEDVNAVGRGFERDVVTRINLGLGDLADVARDHPEVAAALRDGATLAELETVEGSAVFIEAFEEFLDEFGHRSTGEIDLSRPRWREDPSMLLAVIRANLADETAGDHRERIQRLEDEAEAAASRLEASVDGGLLGPFRRRYVRWLIRTYRETVYLREYPKQEAARAFTAWRTALLDTGELLVAEGQFDDPDDVWYLRRNELFDALEGERIDVDVAARRREHVQNADVDAPPVLTSEGEAVHGHPESETAPEGALVGTGVSSGVVEGVARVIRDPKTATIERGEILVAPSTDPGWTPLFLNAAGLVSEVGGAVSHGALVAREYGLPAVVSVPKATKRIRTGQRIRIDGSSGTVELLDTQSAAGDETHVEQPETDSSRVE</sequence>
<dbReference type="EMBL" id="FOTC01000006">
    <property type="protein sequence ID" value="SFL47037.1"/>
    <property type="molecule type" value="Genomic_DNA"/>
</dbReference>
<dbReference type="Proteomes" id="UP000199607">
    <property type="component" value="Unassembled WGS sequence"/>
</dbReference>
<dbReference type="STRING" id="553466.SAMN04487950_3917"/>